<dbReference type="AlphaFoldDB" id="A0AA88H0U8"/>
<proteinExistence type="predicted"/>
<evidence type="ECO:0000256" key="1">
    <source>
        <dbReference type="SAM" id="MobiDB-lite"/>
    </source>
</evidence>
<keyword evidence="4" id="KW-1185">Reference proteome</keyword>
<feature type="compositionally biased region" description="Acidic residues" evidence="1">
    <location>
        <begin position="497"/>
        <end position="506"/>
    </location>
</feature>
<dbReference type="Proteomes" id="UP001187531">
    <property type="component" value="Unassembled WGS sequence"/>
</dbReference>
<feature type="compositionally biased region" description="Polar residues" evidence="1">
    <location>
        <begin position="62"/>
        <end position="71"/>
    </location>
</feature>
<gene>
    <name evidence="3" type="ORF">QYM36_019771</name>
</gene>
<organism evidence="3 4">
    <name type="scientific">Artemia franciscana</name>
    <name type="common">Brine shrimp</name>
    <name type="synonym">Artemia sanfranciscana</name>
    <dbReference type="NCBI Taxonomy" id="6661"/>
    <lineage>
        <taxon>Eukaryota</taxon>
        <taxon>Metazoa</taxon>
        <taxon>Ecdysozoa</taxon>
        <taxon>Arthropoda</taxon>
        <taxon>Crustacea</taxon>
        <taxon>Branchiopoda</taxon>
        <taxon>Anostraca</taxon>
        <taxon>Artemiidae</taxon>
        <taxon>Artemia</taxon>
    </lineage>
</organism>
<feature type="region of interest" description="Disordered" evidence="1">
    <location>
        <begin position="480"/>
        <end position="514"/>
    </location>
</feature>
<dbReference type="EMBL" id="JAVRJZ010003476">
    <property type="protein sequence ID" value="KAK2701588.1"/>
    <property type="molecule type" value="Genomic_DNA"/>
</dbReference>
<accession>A0AA88H0U8</accession>
<protein>
    <recommendedName>
        <fullName evidence="2">PiggyBac transposable element-derived protein domain-containing protein</fullName>
    </recommendedName>
</protein>
<comment type="caution">
    <text evidence="3">The sequence shown here is derived from an EMBL/GenBank/DDBJ whole genome shotgun (WGS) entry which is preliminary data.</text>
</comment>
<sequence>MDGSQNSAEPGPSQRPRRLCVNQQQILNIFDQIDSDISDTDLLDSDEEQDDYDPRPNAGTAAVSSRESASTEGEEVDVRPPPMKGRTKVWKKKKFDKAYKSTAPSLPVPGHDEPINYFAEYLTEDFFEITANQTNLYSVQKTGKSIDTNAVEMKKFFGIHVAMGVFNLPRYRMYWGTRTRIPLIADTMNFNRFSRLRSFVHLVDNTSKDPDNLDRLWKVRPIIDIVQKKTQTISPSEHLSCDEQMVPFTGNLDIKQYIRGKPCPWGIKIFVLCNADGRVLSFEIYQGKKTNMAEEYKSFGLGAGMVLNLAGRLQLVKFTKLYFDNFFTSLALLERLSEMGLYGTGTIRSNRLQGAMLETDSDMKKRGRGSFCEVVASSGDSCLVKWMDNRSVILASNMIGSGAVNKVRRWCKQTKAYLQVDQPQVVSLSKKWTMRLIFHMVDLSICNSWLEYVADRKAKAERSMDLLSFRMEIAEALTSAEGMTPRRRGRPRSLTSSEEDEHENVDESASRKRKMKFQRPCSAVKNDAFSHWPQKVKGQSRCKNSPCVLKTRTMCLKCNVPLCLEEDRNCFKEFHIKK</sequence>
<evidence type="ECO:0000313" key="3">
    <source>
        <dbReference type="EMBL" id="KAK2701588.1"/>
    </source>
</evidence>
<dbReference type="Pfam" id="PF13843">
    <property type="entry name" value="DDE_Tnp_1_7"/>
    <property type="match status" value="1"/>
</dbReference>
<feature type="domain" description="PiggyBac transposable element-derived protein" evidence="2">
    <location>
        <begin position="114"/>
        <end position="416"/>
    </location>
</feature>
<reference evidence="3" key="1">
    <citation type="submission" date="2023-07" db="EMBL/GenBank/DDBJ databases">
        <title>Chromosome-level genome assembly of Artemia franciscana.</title>
        <authorList>
            <person name="Jo E."/>
        </authorList>
    </citation>
    <scope>NUCLEOTIDE SEQUENCE</scope>
    <source>
        <tissue evidence="3">Whole body</tissue>
    </source>
</reference>
<dbReference type="InterPro" id="IPR029526">
    <property type="entry name" value="PGBD"/>
</dbReference>
<evidence type="ECO:0000313" key="4">
    <source>
        <dbReference type="Proteomes" id="UP001187531"/>
    </source>
</evidence>
<feature type="compositionally biased region" description="Acidic residues" evidence="1">
    <location>
        <begin position="33"/>
        <end position="51"/>
    </location>
</feature>
<feature type="region of interest" description="Disordered" evidence="1">
    <location>
        <begin position="30"/>
        <end position="87"/>
    </location>
</feature>
<dbReference type="PANTHER" id="PTHR47272:SF2">
    <property type="entry name" value="PIGGYBAC TRANSPOSABLE ELEMENT-DERIVED PROTEIN 3-LIKE"/>
    <property type="match status" value="1"/>
</dbReference>
<dbReference type="PANTHER" id="PTHR47272">
    <property type="entry name" value="DDE_TNP_1_7 DOMAIN-CONTAINING PROTEIN"/>
    <property type="match status" value="1"/>
</dbReference>
<evidence type="ECO:0000259" key="2">
    <source>
        <dbReference type="Pfam" id="PF13843"/>
    </source>
</evidence>
<name>A0AA88H0U8_ARTSF</name>